<evidence type="ECO:0000256" key="13">
    <source>
        <dbReference type="ARBA" id="ARBA00048427"/>
    </source>
</evidence>
<protein>
    <recommendedName>
        <fullName evidence="6 14">Glycerol-3-phosphate acyltransferase</fullName>
        <shortName evidence="14">GPAT</shortName>
        <ecNumber evidence="5 14">2.3.1.15</ecNumber>
    </recommendedName>
</protein>
<evidence type="ECO:0000256" key="5">
    <source>
        <dbReference type="ARBA" id="ARBA00013113"/>
    </source>
</evidence>
<dbReference type="UniPathway" id="UPA00557">
    <property type="reaction ID" value="UER00612"/>
</dbReference>
<evidence type="ECO:0000256" key="10">
    <source>
        <dbReference type="ARBA" id="ARBA00023209"/>
    </source>
</evidence>
<evidence type="ECO:0000256" key="11">
    <source>
        <dbReference type="ARBA" id="ARBA00023264"/>
    </source>
</evidence>
<keyword evidence="17" id="KW-1185">Reference proteome</keyword>
<dbReference type="InterPro" id="IPR028354">
    <property type="entry name" value="GPAT_PlsB"/>
</dbReference>
<evidence type="ECO:0000256" key="14">
    <source>
        <dbReference type="HAMAP-Rule" id="MF_00393"/>
    </source>
</evidence>
<evidence type="ECO:0000256" key="7">
    <source>
        <dbReference type="ARBA" id="ARBA00022475"/>
    </source>
</evidence>
<keyword evidence="7 14" id="KW-1003">Cell membrane</keyword>
<dbReference type="HAMAP" id="MF_00393">
    <property type="entry name" value="Glyc3P_acyltrans"/>
    <property type="match status" value="1"/>
</dbReference>
<dbReference type="Pfam" id="PF01553">
    <property type="entry name" value="Acyltransferase"/>
    <property type="match status" value="1"/>
</dbReference>
<evidence type="ECO:0000256" key="9">
    <source>
        <dbReference type="ARBA" id="ARBA00023136"/>
    </source>
</evidence>
<dbReference type="SMART" id="SM00563">
    <property type="entry name" value="PlsC"/>
    <property type="match status" value="1"/>
</dbReference>
<comment type="pathway">
    <text evidence="3">Lipid metabolism.</text>
</comment>
<organism evidence="16 17">
    <name type="scientific">Reinekea thalattae</name>
    <dbReference type="NCBI Taxonomy" id="2593301"/>
    <lineage>
        <taxon>Bacteria</taxon>
        <taxon>Pseudomonadati</taxon>
        <taxon>Pseudomonadota</taxon>
        <taxon>Gammaproteobacteria</taxon>
        <taxon>Oceanospirillales</taxon>
        <taxon>Saccharospirillaceae</taxon>
        <taxon>Reinekea</taxon>
    </lineage>
</organism>
<dbReference type="PANTHER" id="PTHR12563">
    <property type="entry name" value="GLYCEROL-3-PHOSPHATE ACYLTRANSFERASE"/>
    <property type="match status" value="1"/>
</dbReference>
<dbReference type="OrthoDB" id="335193at2"/>
<dbReference type="InterPro" id="IPR045520">
    <property type="entry name" value="GPAT/DHAPAT_C"/>
</dbReference>
<comment type="domain">
    <text evidence="14">The HXXXXD motif is essential for acyltransferase activity and may constitute the binding site for the phosphate moiety of the glycerol-3-phosphate.</text>
</comment>
<feature type="short sequence motif" description="HXXXXD motif" evidence="14">
    <location>
        <begin position="302"/>
        <end position="307"/>
    </location>
</feature>
<dbReference type="PIRSF" id="PIRSF000437">
    <property type="entry name" value="GPAT_DHAPAT"/>
    <property type="match status" value="1"/>
</dbReference>
<comment type="caution">
    <text evidence="16">The sequence shown here is derived from an EMBL/GenBank/DDBJ whole genome shotgun (WGS) entry which is preliminary data.</text>
</comment>
<dbReference type="GO" id="GO:0004366">
    <property type="term" value="F:glycerol-3-phosphate O-acyltransferase activity"/>
    <property type="evidence" value="ECO:0007669"/>
    <property type="project" value="UniProtKB-UniRule"/>
</dbReference>
<dbReference type="PANTHER" id="PTHR12563:SF17">
    <property type="entry name" value="DIHYDROXYACETONE PHOSPHATE ACYLTRANSFERASE"/>
    <property type="match status" value="1"/>
</dbReference>
<dbReference type="AlphaFoldDB" id="A0A5C8ZAD5"/>
<dbReference type="PIRSF" id="PIRSF500064">
    <property type="entry name" value="GPAT"/>
    <property type="match status" value="1"/>
</dbReference>
<evidence type="ECO:0000256" key="3">
    <source>
        <dbReference type="ARBA" id="ARBA00005189"/>
    </source>
</evidence>
<dbReference type="SUPFAM" id="SSF69593">
    <property type="entry name" value="Glycerol-3-phosphate (1)-acyltransferase"/>
    <property type="match status" value="1"/>
</dbReference>
<evidence type="ECO:0000256" key="1">
    <source>
        <dbReference type="ARBA" id="ARBA00004413"/>
    </source>
</evidence>
<keyword evidence="12 14" id="KW-0012">Acyltransferase</keyword>
<proteinExistence type="inferred from homology"/>
<keyword evidence="14" id="KW-0443">Lipid metabolism</keyword>
<dbReference type="RefSeq" id="WP_147713179.1">
    <property type="nucleotide sequence ID" value="NZ_VKAD01000001.1"/>
</dbReference>
<name>A0A5C8ZAD5_9GAMM</name>
<dbReference type="Proteomes" id="UP000321764">
    <property type="component" value="Unassembled WGS sequence"/>
</dbReference>
<dbReference type="InterPro" id="IPR002123">
    <property type="entry name" value="Plipid/glycerol_acylTrfase"/>
</dbReference>
<evidence type="ECO:0000256" key="8">
    <source>
        <dbReference type="ARBA" id="ARBA00022679"/>
    </source>
</evidence>
<evidence type="ECO:0000313" key="17">
    <source>
        <dbReference type="Proteomes" id="UP000321764"/>
    </source>
</evidence>
<comment type="pathway">
    <text evidence="2 14">Phospholipid metabolism; CDP-diacylglycerol biosynthesis; CDP-diacylglycerol from sn-glycerol 3-phosphate: step 1/3.</text>
</comment>
<keyword evidence="10 14" id="KW-0594">Phospholipid biosynthesis</keyword>
<evidence type="ECO:0000256" key="2">
    <source>
        <dbReference type="ARBA" id="ARBA00004765"/>
    </source>
</evidence>
<gene>
    <name evidence="14 16" type="primary">plsB</name>
    <name evidence="16" type="ORF">FME95_04260</name>
</gene>
<keyword evidence="11 14" id="KW-1208">Phospholipid metabolism</keyword>
<dbReference type="CDD" id="cd07993">
    <property type="entry name" value="LPLAT_DHAPAT-like"/>
    <property type="match status" value="1"/>
</dbReference>
<feature type="domain" description="Phospholipid/glycerol acyltransferase" evidence="15">
    <location>
        <begin position="297"/>
        <end position="424"/>
    </location>
</feature>
<dbReference type="InterPro" id="IPR041728">
    <property type="entry name" value="GPAT/DHAPAT_LPLAT"/>
</dbReference>
<evidence type="ECO:0000256" key="6">
    <source>
        <dbReference type="ARBA" id="ARBA00013432"/>
    </source>
</evidence>
<evidence type="ECO:0000256" key="4">
    <source>
        <dbReference type="ARBA" id="ARBA00007937"/>
    </source>
</evidence>
<keyword evidence="9 14" id="KW-0472">Membrane</keyword>
<sequence length="815" mass="92239">MFVLRRIVQKVLFWWVRVAENPHHTNFDELKKHKNCIYVLEHQSTSDALVSDHQLQKHGLASIYDELDIPNLSNESRLLTVHSRNSVIRAKKEGINSRLKNLLEFLADNPEQDILLVPVALFWGRASSAKLGAVNALFSSNWTVIGRFKKLFTLIFNGRDTFFEINEPISLREIFDETPDLSIASRKVARILRVHFRRVRTAAIGPDLSHKRVLIEQLLKTDPVRKAISAHSKAKGVPIEKSRKVALKNAQAIAADLSYSTIRMYDIVLTKLWNKIYNGIELHGIEPVRELAKDHEIVYVPCHRSHIDYLLLSYTLHRNGLSVPHIAAGENLNMPIVGGILRRGGAFFIRRKFGGDKLYTAVFNEYIHTVFSRGFPVEYFVEGGRSRTGRMRSPATGTLAMTVRSHLRNSEKPIAFIPVYIGYEKVFESRSYVGELKGKDKKKENLFDLVKSVKHLKNYGRVYLNFGQAISLNSQLEQHKPDWNEATYGPNDRPEWMFSFVDQLAIQVVKRINSAAALNPINMVATALLSTPRQAIESSLLLEQLKLLKSLHQAVPLSEHITLPESRPEEWVEYAVGMGTLQRIPQKLGDLYGLDGQNTITMSYYRNNVQHIFALPSLIAALVVRAEGVAKSALMEQIGMIFPYIQNELFIELSGETLQAKAEQTLAFMAEQGILSIDKQGLVQAPDKASDNNLQLQYLANIMLPTLERYLITLSVLVRLGSGNCSQAILENQSQQMAQRLALLNGLDAPEFFDKALFKSFIQALKTKGVLTLNEEANLAYDERIHNIISQASFVIPDDVWHNIHQIIQRSTQEG</sequence>
<dbReference type="EMBL" id="VKAD01000001">
    <property type="protein sequence ID" value="TXR53780.1"/>
    <property type="molecule type" value="Genomic_DNA"/>
</dbReference>
<accession>A0A5C8ZAD5</accession>
<dbReference type="GO" id="GO:0005886">
    <property type="term" value="C:plasma membrane"/>
    <property type="evidence" value="ECO:0007669"/>
    <property type="project" value="UniProtKB-SubCell"/>
</dbReference>
<dbReference type="Pfam" id="PF19277">
    <property type="entry name" value="GPAT_C"/>
    <property type="match status" value="1"/>
</dbReference>
<comment type="similarity">
    <text evidence="4 14">Belongs to the GPAT/DAPAT family.</text>
</comment>
<dbReference type="GO" id="GO:0016024">
    <property type="term" value="P:CDP-diacylglycerol biosynthetic process"/>
    <property type="evidence" value="ECO:0007669"/>
    <property type="project" value="UniProtKB-UniRule"/>
</dbReference>
<keyword evidence="14" id="KW-0444">Lipid biosynthesis</keyword>
<comment type="subcellular location">
    <subcellularLocation>
        <location evidence="1 14">Cell membrane</location>
        <topology evidence="1 14">Peripheral membrane protein</topology>
        <orientation evidence="1 14">Cytoplasmic side</orientation>
    </subcellularLocation>
</comment>
<dbReference type="EC" id="2.3.1.15" evidence="5 14"/>
<dbReference type="NCBIfam" id="TIGR03703">
    <property type="entry name" value="plsB"/>
    <property type="match status" value="1"/>
</dbReference>
<evidence type="ECO:0000256" key="12">
    <source>
        <dbReference type="ARBA" id="ARBA00023315"/>
    </source>
</evidence>
<dbReference type="GO" id="GO:0006631">
    <property type="term" value="P:fatty acid metabolic process"/>
    <property type="evidence" value="ECO:0007669"/>
    <property type="project" value="TreeGrafter"/>
</dbReference>
<dbReference type="InterPro" id="IPR022284">
    <property type="entry name" value="GPAT/DHAPAT"/>
</dbReference>
<evidence type="ECO:0000259" key="15">
    <source>
        <dbReference type="SMART" id="SM00563"/>
    </source>
</evidence>
<comment type="catalytic activity">
    <reaction evidence="13 14">
        <text>sn-glycerol 3-phosphate + an acyl-CoA = a 1-acyl-sn-glycero-3-phosphate + CoA</text>
        <dbReference type="Rhea" id="RHEA:15325"/>
        <dbReference type="ChEBI" id="CHEBI:57287"/>
        <dbReference type="ChEBI" id="CHEBI:57597"/>
        <dbReference type="ChEBI" id="CHEBI:57970"/>
        <dbReference type="ChEBI" id="CHEBI:58342"/>
        <dbReference type="EC" id="2.3.1.15"/>
    </reaction>
</comment>
<reference evidence="16 17" key="1">
    <citation type="submission" date="2019-07" db="EMBL/GenBank/DDBJ databases">
        <title>Reinekea sp. strain SSH23 genome sequencing and assembly.</title>
        <authorList>
            <person name="Kim I."/>
        </authorList>
    </citation>
    <scope>NUCLEOTIDE SEQUENCE [LARGE SCALE GENOMIC DNA]</scope>
    <source>
        <strain evidence="16 17">SSH23</strain>
    </source>
</reference>
<keyword evidence="8 14" id="KW-0808">Transferase</keyword>
<dbReference type="NCBIfam" id="NF003441">
    <property type="entry name" value="PRK04974.1"/>
    <property type="match status" value="1"/>
</dbReference>
<evidence type="ECO:0000313" key="16">
    <source>
        <dbReference type="EMBL" id="TXR53780.1"/>
    </source>
</evidence>